<name>A0ABV5GS00_9FLAO</name>
<comment type="caution">
    <text evidence="2">The sequence shown here is derived from an EMBL/GenBank/DDBJ whole genome shotgun (WGS) entry which is preliminary data.</text>
</comment>
<organism evidence="2 3">
    <name type="scientific">Flavobacterium jumunjinense</name>
    <dbReference type="NCBI Taxonomy" id="998845"/>
    <lineage>
        <taxon>Bacteria</taxon>
        <taxon>Pseudomonadati</taxon>
        <taxon>Bacteroidota</taxon>
        <taxon>Flavobacteriia</taxon>
        <taxon>Flavobacteriales</taxon>
        <taxon>Flavobacteriaceae</taxon>
        <taxon>Flavobacterium</taxon>
    </lineage>
</organism>
<dbReference type="SUPFAM" id="SSF52096">
    <property type="entry name" value="ClpP/crotonase"/>
    <property type="match status" value="1"/>
</dbReference>
<dbReference type="Pfam" id="PF03572">
    <property type="entry name" value="Peptidase_S41"/>
    <property type="match status" value="1"/>
</dbReference>
<protein>
    <submittedName>
        <fullName evidence="2">S41 family peptidase</fullName>
        <ecNumber evidence="2">3.4.-.-</ecNumber>
    </submittedName>
</protein>
<keyword evidence="2" id="KW-0378">Hydrolase</keyword>
<sequence>MIKNYIYLLILLIFTACTKKNAIKLVPEVKEYLDEVITILEHNSVNKYNIEWYAFKNEVYTHASKAKTIEEAYPSITFAISKLNDKHSYFAPNITSEIEVEKKELPILKDEIVPNSIGYIRIPFCIGDEQTIQTYIQNITNKIKTQDSPMIKGWIVDLRGNFGGNMWPMLTAIGPILGNGKIGYFINAENKSSTWKYENGKVYLENTIVEETKNAYHLIKKEPYVAILIDTITASSGEAITVAFKNRKSTRFFGEPTFGVSTGNKSYTLSDGSRINLTESVFADRNKNKYGKSIFPDEECKSSEAINKAIKWFNKIDIQ</sequence>
<evidence type="ECO:0000313" key="2">
    <source>
        <dbReference type="EMBL" id="MFB9098039.1"/>
    </source>
</evidence>
<gene>
    <name evidence="2" type="ORF">ACFFVF_16090</name>
</gene>
<accession>A0ABV5GS00</accession>
<reference evidence="2 3" key="1">
    <citation type="submission" date="2024-09" db="EMBL/GenBank/DDBJ databases">
        <authorList>
            <person name="Sun Q."/>
            <person name="Mori K."/>
        </authorList>
    </citation>
    <scope>NUCLEOTIDE SEQUENCE [LARGE SCALE GENOMIC DNA]</scope>
    <source>
        <strain evidence="2 3">CECT 7955</strain>
    </source>
</reference>
<proteinExistence type="predicted"/>
<dbReference type="Gene3D" id="3.90.226.10">
    <property type="entry name" value="2-enoyl-CoA Hydratase, Chain A, domain 1"/>
    <property type="match status" value="1"/>
</dbReference>
<dbReference type="InterPro" id="IPR005151">
    <property type="entry name" value="Tail-specific_protease"/>
</dbReference>
<keyword evidence="3" id="KW-1185">Reference proteome</keyword>
<dbReference type="PANTHER" id="PTHR32060:SF30">
    <property type="entry name" value="CARBOXY-TERMINAL PROCESSING PROTEASE CTPA"/>
    <property type="match status" value="1"/>
</dbReference>
<dbReference type="InterPro" id="IPR029045">
    <property type="entry name" value="ClpP/crotonase-like_dom_sf"/>
</dbReference>
<dbReference type="EMBL" id="JBHMEY010000067">
    <property type="protein sequence ID" value="MFB9098039.1"/>
    <property type="molecule type" value="Genomic_DNA"/>
</dbReference>
<evidence type="ECO:0000313" key="3">
    <source>
        <dbReference type="Proteomes" id="UP001589607"/>
    </source>
</evidence>
<dbReference type="RefSeq" id="WP_236456088.1">
    <property type="nucleotide sequence ID" value="NZ_CBCSGE010000003.1"/>
</dbReference>
<dbReference type="PROSITE" id="PS51257">
    <property type="entry name" value="PROKAR_LIPOPROTEIN"/>
    <property type="match status" value="1"/>
</dbReference>
<evidence type="ECO:0000259" key="1">
    <source>
        <dbReference type="SMART" id="SM00245"/>
    </source>
</evidence>
<dbReference type="EC" id="3.4.-.-" evidence="2"/>
<dbReference type="Proteomes" id="UP001589607">
    <property type="component" value="Unassembled WGS sequence"/>
</dbReference>
<dbReference type="GO" id="GO:0016787">
    <property type="term" value="F:hydrolase activity"/>
    <property type="evidence" value="ECO:0007669"/>
    <property type="project" value="UniProtKB-KW"/>
</dbReference>
<dbReference type="PANTHER" id="PTHR32060">
    <property type="entry name" value="TAIL-SPECIFIC PROTEASE"/>
    <property type="match status" value="1"/>
</dbReference>
<dbReference type="CDD" id="cd06567">
    <property type="entry name" value="Peptidase_S41"/>
    <property type="match status" value="1"/>
</dbReference>
<feature type="domain" description="Tail specific protease" evidence="1">
    <location>
        <begin position="91"/>
        <end position="301"/>
    </location>
</feature>
<dbReference type="SMART" id="SM00245">
    <property type="entry name" value="TSPc"/>
    <property type="match status" value="1"/>
</dbReference>